<evidence type="ECO:0000259" key="11">
    <source>
        <dbReference type="PROSITE" id="PS51722"/>
    </source>
</evidence>
<dbReference type="InterPro" id="IPR000795">
    <property type="entry name" value="T_Tr_GTP-bd_dom"/>
</dbReference>
<dbReference type="Gene3D" id="2.40.30.10">
    <property type="entry name" value="Translation factors"/>
    <property type="match status" value="4"/>
</dbReference>
<keyword evidence="4" id="KW-0547">Nucleotide-binding</keyword>
<evidence type="ECO:0000256" key="8">
    <source>
        <dbReference type="ARBA" id="ARBA00049117"/>
    </source>
</evidence>
<dbReference type="PRINTS" id="PR00315">
    <property type="entry name" value="ELONGATNFCT"/>
</dbReference>
<dbReference type="InterPro" id="IPR027417">
    <property type="entry name" value="P-loop_NTPase"/>
</dbReference>
<dbReference type="InterPro" id="IPR050100">
    <property type="entry name" value="TRAFAC_GTPase_members"/>
</dbReference>
<dbReference type="Pfam" id="PF03144">
    <property type="entry name" value="GTP_EFTU_D2"/>
    <property type="match status" value="2"/>
</dbReference>
<comment type="subcellular location">
    <subcellularLocation>
        <location evidence="1">Cytoplasm</location>
    </subcellularLocation>
</comment>
<comment type="catalytic activity">
    <reaction evidence="8">
        <text>GTP + H2O = GDP + phosphate + H(+)</text>
        <dbReference type="Rhea" id="RHEA:19669"/>
        <dbReference type="ChEBI" id="CHEBI:15377"/>
        <dbReference type="ChEBI" id="CHEBI:15378"/>
        <dbReference type="ChEBI" id="CHEBI:37565"/>
        <dbReference type="ChEBI" id="CHEBI:43474"/>
        <dbReference type="ChEBI" id="CHEBI:58189"/>
    </reaction>
    <physiologicalReaction direction="left-to-right" evidence="8">
        <dbReference type="Rhea" id="RHEA:19670"/>
    </physiologicalReaction>
</comment>
<dbReference type="CDD" id="cd03705">
    <property type="entry name" value="EF1_alpha_III"/>
    <property type="match status" value="2"/>
</dbReference>
<dbReference type="InterPro" id="IPR004161">
    <property type="entry name" value="EFTu-like_2"/>
</dbReference>
<evidence type="ECO:0000256" key="4">
    <source>
        <dbReference type="ARBA" id="ARBA00022741"/>
    </source>
</evidence>
<dbReference type="GO" id="GO:0003924">
    <property type="term" value="F:GTPase activity"/>
    <property type="evidence" value="ECO:0007669"/>
    <property type="project" value="InterPro"/>
</dbReference>
<feature type="domain" description="Tr-type G" evidence="11">
    <location>
        <begin position="5"/>
        <end position="242"/>
    </location>
</feature>
<reference evidence="12 13" key="1">
    <citation type="submission" date="2020-03" db="EMBL/GenBank/DDBJ databases">
        <title>Dissostichus mawsoni Genome sequencing and assembly.</title>
        <authorList>
            <person name="Park H."/>
        </authorList>
    </citation>
    <scope>NUCLEOTIDE SEQUENCE [LARGE SCALE GENOMIC DNA]</scope>
    <source>
        <strain evidence="12">DM0001</strain>
        <tissue evidence="12">Muscle</tissue>
    </source>
</reference>
<dbReference type="InterPro" id="IPR004539">
    <property type="entry name" value="Transl_elong_EF1A_euk/arc"/>
</dbReference>
<evidence type="ECO:0000313" key="12">
    <source>
        <dbReference type="EMBL" id="KAF3834249.1"/>
    </source>
</evidence>
<organism evidence="12 13">
    <name type="scientific">Dissostichus mawsoni</name>
    <name type="common">Antarctic cod</name>
    <dbReference type="NCBI Taxonomy" id="36200"/>
    <lineage>
        <taxon>Eukaryota</taxon>
        <taxon>Metazoa</taxon>
        <taxon>Chordata</taxon>
        <taxon>Craniata</taxon>
        <taxon>Vertebrata</taxon>
        <taxon>Euteleostomi</taxon>
        <taxon>Actinopterygii</taxon>
        <taxon>Neopterygii</taxon>
        <taxon>Teleostei</taxon>
        <taxon>Neoteleostei</taxon>
        <taxon>Acanthomorphata</taxon>
        <taxon>Eupercaria</taxon>
        <taxon>Perciformes</taxon>
        <taxon>Notothenioidei</taxon>
        <taxon>Nototheniidae</taxon>
        <taxon>Dissostichus</taxon>
    </lineage>
</organism>
<evidence type="ECO:0000313" key="13">
    <source>
        <dbReference type="Proteomes" id="UP000518266"/>
    </source>
</evidence>
<gene>
    <name evidence="12" type="ORF">F7725_025453</name>
</gene>
<accession>A0A7J5XC40</accession>
<dbReference type="GO" id="GO:0005525">
    <property type="term" value="F:GTP binding"/>
    <property type="evidence" value="ECO:0007669"/>
    <property type="project" value="UniProtKB-KW"/>
</dbReference>
<dbReference type="CDD" id="cd03693">
    <property type="entry name" value="EF1_alpha_II"/>
    <property type="match status" value="2"/>
</dbReference>
<comment type="similarity">
    <text evidence="2">Belongs to the TRAFAC class translation factor GTPase superfamily. Classic translation factor GTPase family. EF-Tu/EF-1A subfamily.</text>
</comment>
<dbReference type="NCBIfam" id="TIGR00483">
    <property type="entry name" value="EF-1_alpha"/>
    <property type="match status" value="2"/>
</dbReference>
<evidence type="ECO:0000256" key="9">
    <source>
        <dbReference type="ARBA" id="ARBA00054168"/>
    </source>
</evidence>
<keyword evidence="13" id="KW-1185">Reference proteome</keyword>
<proteinExistence type="inferred from homology"/>
<keyword evidence="6" id="KW-0648">Protein biosynthesis</keyword>
<evidence type="ECO:0000256" key="3">
    <source>
        <dbReference type="ARBA" id="ARBA00022490"/>
    </source>
</evidence>
<sequence>MGKEKFHINIVVIGHVDSGKSTTTGHLIYKCGGIDKRTIEKFEKEAAEMGKGSFKYAWVLDKLKAERERGITIDIALWKFETAKYYVTIIDAPGHRDFIKNMITGTSQADCAVLIVAAGVGEFEAGISKNGQTREHALLAYTLGVKQLIVGVNKMDSTEPPYSQKRYEEITKEVSTYIKKIGYNPATVGFVPISGWHGDNMLEASEKMSWFKGWKVERKEGGASGTTLLEALDSILPPARPTDKPLRLPLQDVYKIGGIGTVPVGRVETGILKPGMIVTFAPPNLTTEVKSVEMHHETLTEALPGDNVGFNIKNVSVKEIRRGNVAGDSKNDPPMAADNFTAQVIILNHPGQISQGYAPVLDCHTSHIACKFSELKEKIDRRSGKKLEDNPKALKSGDAAIITMVPGKPMCRFAVRDMRQTVAVGVIKSVDKKLPSGGKDVRQRVTSQQQRPTPSLPPCPPAPSALRLSSLLKEWLMLIKTHRKSFRRKGSQNINMGKEKFHINIVVIGHVDSGKSTTTGHLIYKCGGIDKRTIEKFEKEAAEMGKGSFKYAWVLDKLKAERERGITIDIALWKFETAKYYVTIIDAPGHRDFIKNMITGTSQADCAVLIVAAGVGEFEAGISKNGQTREHALLAYTLGVKQLIIGVNKMDSTEPPYCQARFEEIAKEVSTYIKKIGFNPATVAFVPISGWHGENMMEVSEKMGWFKGWKVERKEGNGSGTTLLEALDAILPPSRPTGKPLRLPLQDVYKIGGIGTVPVGRVETGILKPGLIVTFAPVMLTTEVKSVEMHHESMTEAMPGDNIGFNVKNVSIKEIRRGFVAGDSKNDPPKGADNFTAQVIILNHPGQISAGYAPVLDCHTAHIACKFSEITEKVDRRSGKKIEDNPKFVKSGDAAIVIMIPQKPMVVEAFTDYAPLGRFAVRDMRQTVAVGVIKKVEKKDASGKVTKAAKVAEKRNEFS</sequence>
<protein>
    <recommendedName>
        <fullName evidence="11">Tr-type G domain-containing protein</fullName>
    </recommendedName>
</protein>
<evidence type="ECO:0000256" key="6">
    <source>
        <dbReference type="ARBA" id="ARBA00022917"/>
    </source>
</evidence>
<dbReference type="AlphaFoldDB" id="A0A7J5XC40"/>
<evidence type="ECO:0000256" key="2">
    <source>
        <dbReference type="ARBA" id="ARBA00007249"/>
    </source>
</evidence>
<comment type="caution">
    <text evidence="12">The sequence shown here is derived from an EMBL/GenBank/DDBJ whole genome shotgun (WGS) entry which is preliminary data.</text>
</comment>
<evidence type="ECO:0000256" key="10">
    <source>
        <dbReference type="SAM" id="MobiDB-lite"/>
    </source>
</evidence>
<dbReference type="GO" id="GO:0005737">
    <property type="term" value="C:cytoplasm"/>
    <property type="evidence" value="ECO:0007669"/>
    <property type="project" value="UniProtKB-SubCell"/>
</dbReference>
<dbReference type="EMBL" id="JAAKFY010000026">
    <property type="protein sequence ID" value="KAF3834249.1"/>
    <property type="molecule type" value="Genomic_DNA"/>
</dbReference>
<feature type="compositionally biased region" description="Pro residues" evidence="10">
    <location>
        <begin position="454"/>
        <end position="463"/>
    </location>
</feature>
<feature type="region of interest" description="Disordered" evidence="10">
    <location>
        <begin position="433"/>
        <end position="463"/>
    </location>
</feature>
<dbReference type="PROSITE" id="PS00301">
    <property type="entry name" value="G_TR_1"/>
    <property type="match status" value="2"/>
</dbReference>
<dbReference type="Proteomes" id="UP000518266">
    <property type="component" value="Unassembled WGS sequence"/>
</dbReference>
<dbReference type="FunFam" id="2.40.30.10:FF:000003">
    <property type="entry name" value="Elongation factor 1-alpha"/>
    <property type="match status" value="2"/>
</dbReference>
<dbReference type="InterPro" id="IPR009001">
    <property type="entry name" value="Transl_elong_EF1A/Init_IF2_C"/>
</dbReference>
<dbReference type="FunFam" id="2.40.30.10:FF:000005">
    <property type="entry name" value="Elongation factor 1-alpha"/>
    <property type="match status" value="2"/>
</dbReference>
<dbReference type="PROSITE" id="PS51722">
    <property type="entry name" value="G_TR_2"/>
    <property type="match status" value="2"/>
</dbReference>
<dbReference type="Gene3D" id="3.40.50.300">
    <property type="entry name" value="P-loop containing nucleotide triphosphate hydrolases"/>
    <property type="match status" value="2"/>
</dbReference>
<evidence type="ECO:0000256" key="5">
    <source>
        <dbReference type="ARBA" id="ARBA00022768"/>
    </source>
</evidence>
<dbReference type="OrthoDB" id="594372at2759"/>
<comment type="function">
    <text evidence="9">Translation elongation factor that catalyzes the GTP-dependent binding of aminoacyl-tRNA (aa-tRNA) to the A-site of ribosomes during the elongation phase of protein synthesis. Base pairing between the mRNA codon and the aa-tRNA anticodon promotes GTP hydrolysis, releasing the aa-tRNA from EEF1A1 and allowing its accommodation into the ribosome. The growing protein chain is subsequently transferred from the P-site peptidyl tRNA to the A-site aa-tRNA, extending it by one amino acid through ribosome-catalyzed peptide bond formation.</text>
</comment>
<dbReference type="FunFam" id="3.40.50.300:FF:000090">
    <property type="entry name" value="Elongation factor 1-alpha"/>
    <property type="match status" value="2"/>
</dbReference>
<evidence type="ECO:0000256" key="7">
    <source>
        <dbReference type="ARBA" id="ARBA00023134"/>
    </source>
</evidence>
<dbReference type="InterPro" id="IPR009000">
    <property type="entry name" value="Transl_B-barrel_sf"/>
</dbReference>
<dbReference type="Pfam" id="PF00009">
    <property type="entry name" value="GTP_EFTU"/>
    <property type="match status" value="2"/>
</dbReference>
<keyword evidence="3" id="KW-0963">Cytoplasm</keyword>
<dbReference type="SUPFAM" id="SSF52540">
    <property type="entry name" value="P-loop containing nucleoside triphosphate hydrolases"/>
    <property type="match status" value="2"/>
</dbReference>
<dbReference type="SUPFAM" id="SSF50447">
    <property type="entry name" value="Translation proteins"/>
    <property type="match status" value="2"/>
</dbReference>
<evidence type="ECO:0000256" key="1">
    <source>
        <dbReference type="ARBA" id="ARBA00004496"/>
    </source>
</evidence>
<dbReference type="NCBIfam" id="NF008969">
    <property type="entry name" value="PRK12317.1"/>
    <property type="match status" value="2"/>
</dbReference>
<feature type="domain" description="Tr-type G" evidence="11">
    <location>
        <begin position="500"/>
        <end position="737"/>
    </location>
</feature>
<dbReference type="CDD" id="cd01883">
    <property type="entry name" value="EF1_alpha"/>
    <property type="match status" value="2"/>
</dbReference>
<keyword evidence="7" id="KW-0342">GTP-binding</keyword>
<dbReference type="InterPro" id="IPR054696">
    <property type="entry name" value="GTP-eEF1A_C"/>
</dbReference>
<dbReference type="SUPFAM" id="SSF50465">
    <property type="entry name" value="EF-Tu/eEF-1alpha/eIF2-gamma C-terminal domain"/>
    <property type="match status" value="2"/>
</dbReference>
<dbReference type="GO" id="GO:0003746">
    <property type="term" value="F:translation elongation factor activity"/>
    <property type="evidence" value="ECO:0007669"/>
    <property type="project" value="UniProtKB-KW"/>
</dbReference>
<keyword evidence="5" id="KW-0251">Elongation factor</keyword>
<dbReference type="InterPro" id="IPR031157">
    <property type="entry name" value="G_TR_CS"/>
</dbReference>
<dbReference type="PANTHER" id="PTHR23115">
    <property type="entry name" value="TRANSLATION FACTOR"/>
    <property type="match status" value="1"/>
</dbReference>
<dbReference type="Pfam" id="PF22594">
    <property type="entry name" value="GTP-eEF1A_C"/>
    <property type="match status" value="2"/>
</dbReference>
<feature type="compositionally biased region" description="Basic and acidic residues" evidence="10">
    <location>
        <begin position="433"/>
        <end position="443"/>
    </location>
</feature>
<name>A0A7J5XC40_DISMA</name>